<dbReference type="AlphaFoldDB" id="A0A815CPD1"/>
<evidence type="ECO:0000313" key="6">
    <source>
        <dbReference type="Proteomes" id="UP000663877"/>
    </source>
</evidence>
<dbReference type="Proteomes" id="UP000663832">
    <property type="component" value="Unassembled WGS sequence"/>
</dbReference>
<protein>
    <submittedName>
        <fullName evidence="2">Uncharacterized protein</fullName>
    </submittedName>
</protein>
<evidence type="ECO:0000313" key="2">
    <source>
        <dbReference type="EMBL" id="CAF1282974.1"/>
    </source>
</evidence>
<organism evidence="2 6">
    <name type="scientific">Adineta steineri</name>
    <dbReference type="NCBI Taxonomy" id="433720"/>
    <lineage>
        <taxon>Eukaryota</taxon>
        <taxon>Metazoa</taxon>
        <taxon>Spiralia</taxon>
        <taxon>Gnathifera</taxon>
        <taxon>Rotifera</taxon>
        <taxon>Eurotatoria</taxon>
        <taxon>Bdelloidea</taxon>
        <taxon>Adinetida</taxon>
        <taxon>Adinetidae</taxon>
        <taxon>Adineta</taxon>
    </lineage>
</organism>
<dbReference type="EMBL" id="CAJNOI010000454">
    <property type="protein sequence ID" value="CAF1282974.1"/>
    <property type="molecule type" value="Genomic_DNA"/>
</dbReference>
<dbReference type="OrthoDB" id="10080875at2759"/>
<evidence type="ECO:0000313" key="1">
    <source>
        <dbReference type="EMBL" id="CAF1200959.1"/>
    </source>
</evidence>
<dbReference type="EMBL" id="CAJNOM010000754">
    <property type="protein sequence ID" value="CAF1556480.1"/>
    <property type="molecule type" value="Genomic_DNA"/>
</dbReference>
<dbReference type="EMBL" id="CAJNOM010000808">
    <property type="protein sequence ID" value="CAF1565566.1"/>
    <property type="molecule type" value="Genomic_DNA"/>
</dbReference>
<sequence>MDDNANDDKHEQRFMVRANNQVQNKEFGDAVRSCQGSIGFVLDKDQRQQLHREISGQGYGFHDIVGICIDLFG</sequence>
<dbReference type="EMBL" id="CAJNOI010000235">
    <property type="protein sequence ID" value="CAF1200959.1"/>
    <property type="molecule type" value="Genomic_DNA"/>
</dbReference>
<evidence type="ECO:0000313" key="3">
    <source>
        <dbReference type="EMBL" id="CAF1556480.1"/>
    </source>
</evidence>
<accession>A0A815CPD1</accession>
<evidence type="ECO:0000313" key="4">
    <source>
        <dbReference type="EMBL" id="CAF1565566.1"/>
    </source>
</evidence>
<dbReference type="Proteomes" id="UP000663877">
    <property type="component" value="Unassembled WGS sequence"/>
</dbReference>
<proteinExistence type="predicted"/>
<gene>
    <name evidence="1" type="ORF">BJG266_LOCUS26901</name>
    <name evidence="2" type="ORF">BJG266_LOCUS31308</name>
    <name evidence="3" type="ORF">QVE165_LOCUS47526</name>
    <name evidence="4" type="ORF">QVE165_LOCUS48315</name>
</gene>
<evidence type="ECO:0000313" key="5">
    <source>
        <dbReference type="Proteomes" id="UP000663832"/>
    </source>
</evidence>
<comment type="caution">
    <text evidence="2">The sequence shown here is derived from an EMBL/GenBank/DDBJ whole genome shotgun (WGS) entry which is preliminary data.</text>
</comment>
<keyword evidence="5" id="KW-1185">Reference proteome</keyword>
<name>A0A815CPD1_9BILA</name>
<reference evidence="2" key="1">
    <citation type="submission" date="2021-02" db="EMBL/GenBank/DDBJ databases">
        <authorList>
            <person name="Nowell W R."/>
        </authorList>
    </citation>
    <scope>NUCLEOTIDE SEQUENCE</scope>
</reference>